<keyword evidence="2" id="KW-0328">Glycosyltransferase</keyword>
<dbReference type="CDD" id="cd04196">
    <property type="entry name" value="GT_2_like_d"/>
    <property type="match status" value="1"/>
</dbReference>
<proteinExistence type="inferred from homology"/>
<dbReference type="InterPro" id="IPR050834">
    <property type="entry name" value="Glycosyltransf_2"/>
</dbReference>
<dbReference type="AlphaFoldDB" id="A0A5M6IYP6"/>
<evidence type="ECO:0000313" key="6">
    <source>
        <dbReference type="Proteomes" id="UP000325255"/>
    </source>
</evidence>
<dbReference type="EMBL" id="VWPK01000009">
    <property type="protein sequence ID" value="KAA5612937.1"/>
    <property type="molecule type" value="Genomic_DNA"/>
</dbReference>
<keyword evidence="3 5" id="KW-0808">Transferase</keyword>
<evidence type="ECO:0000256" key="1">
    <source>
        <dbReference type="ARBA" id="ARBA00006739"/>
    </source>
</evidence>
<accession>A0A5M6IYP6</accession>
<dbReference type="InterPro" id="IPR001173">
    <property type="entry name" value="Glyco_trans_2-like"/>
</dbReference>
<reference evidence="5 6" key="1">
    <citation type="submission" date="2019-09" db="EMBL/GenBank/DDBJ databases">
        <title>Genome sequence of Rhodovastum atsumiense, a diverse member of the Acetobacteraceae family of non-sulfur purple photosynthetic bacteria.</title>
        <authorList>
            <person name="Meyer T."/>
            <person name="Kyndt J."/>
        </authorList>
    </citation>
    <scope>NUCLEOTIDE SEQUENCE [LARGE SCALE GENOMIC DNA]</scope>
    <source>
        <strain evidence="5 6">DSM 21279</strain>
    </source>
</reference>
<sequence length="314" mass="34774">MAPQDPAPRIAILLSTYNGARWLREQLESILHQTHEEWVLYWRDDGSADASVAILQEFSQRAGQGRCVRIEQPAHRLGVTASFLTLLRAVVPRLGERDAIAFADQDDIWLPHKLERGLAALHRAGQGLPVLYCGRQILVDQDLNRLGLSGALRRATGFPAALTQNVATGCTVMLNRQAACLVAASRPAPGTLHDWWAYLMVTAAGGLLVQDKEPVILYRQHRCNLVGAPASSLRRAVGALRRGPALFMTLLRAHVDGLLAQPELITERARAELLLLSRALHGGIRLRLMALRMPGLHRQTWPETALFRCWFLIG</sequence>
<protein>
    <submittedName>
        <fullName evidence="5">Glycosyltransferase family 2 protein</fullName>
    </submittedName>
</protein>
<dbReference type="InterPro" id="IPR029044">
    <property type="entry name" value="Nucleotide-diphossugar_trans"/>
</dbReference>
<dbReference type="PANTHER" id="PTHR43685">
    <property type="entry name" value="GLYCOSYLTRANSFERASE"/>
    <property type="match status" value="1"/>
</dbReference>
<evidence type="ECO:0000256" key="2">
    <source>
        <dbReference type="ARBA" id="ARBA00022676"/>
    </source>
</evidence>
<dbReference type="Proteomes" id="UP000325255">
    <property type="component" value="Unassembled WGS sequence"/>
</dbReference>
<feature type="domain" description="Glycosyltransferase 2-like" evidence="4">
    <location>
        <begin position="12"/>
        <end position="125"/>
    </location>
</feature>
<dbReference type="GO" id="GO:0016757">
    <property type="term" value="F:glycosyltransferase activity"/>
    <property type="evidence" value="ECO:0007669"/>
    <property type="project" value="UniProtKB-KW"/>
</dbReference>
<keyword evidence="6" id="KW-1185">Reference proteome</keyword>
<comment type="caution">
    <text evidence="5">The sequence shown here is derived from an EMBL/GenBank/DDBJ whole genome shotgun (WGS) entry which is preliminary data.</text>
</comment>
<name>A0A5M6IYP6_9PROT</name>
<dbReference type="OrthoDB" id="6383742at2"/>
<dbReference type="Gene3D" id="3.90.550.10">
    <property type="entry name" value="Spore Coat Polysaccharide Biosynthesis Protein SpsA, Chain A"/>
    <property type="match status" value="1"/>
</dbReference>
<evidence type="ECO:0000313" key="5">
    <source>
        <dbReference type="EMBL" id="KAA5612937.1"/>
    </source>
</evidence>
<dbReference type="Pfam" id="PF00535">
    <property type="entry name" value="Glycos_transf_2"/>
    <property type="match status" value="1"/>
</dbReference>
<gene>
    <name evidence="5" type="ORF">F1189_07840</name>
</gene>
<dbReference type="SUPFAM" id="SSF53448">
    <property type="entry name" value="Nucleotide-diphospho-sugar transferases"/>
    <property type="match status" value="1"/>
</dbReference>
<dbReference type="PANTHER" id="PTHR43685:SF5">
    <property type="entry name" value="GLYCOSYLTRANSFERASE EPSE-RELATED"/>
    <property type="match status" value="1"/>
</dbReference>
<evidence type="ECO:0000259" key="4">
    <source>
        <dbReference type="Pfam" id="PF00535"/>
    </source>
</evidence>
<organism evidence="5 6">
    <name type="scientific">Rhodovastum atsumiense</name>
    <dbReference type="NCBI Taxonomy" id="504468"/>
    <lineage>
        <taxon>Bacteria</taxon>
        <taxon>Pseudomonadati</taxon>
        <taxon>Pseudomonadota</taxon>
        <taxon>Alphaproteobacteria</taxon>
        <taxon>Acetobacterales</taxon>
        <taxon>Acetobacteraceae</taxon>
        <taxon>Rhodovastum</taxon>
    </lineage>
</organism>
<evidence type="ECO:0000256" key="3">
    <source>
        <dbReference type="ARBA" id="ARBA00022679"/>
    </source>
</evidence>
<dbReference type="RefSeq" id="WP_150040165.1">
    <property type="nucleotide sequence ID" value="NZ_OW485601.1"/>
</dbReference>
<comment type="similarity">
    <text evidence="1">Belongs to the glycosyltransferase 2 family.</text>
</comment>